<dbReference type="OrthoDB" id="3011541at2759"/>
<dbReference type="PANTHER" id="PTHR32208">
    <property type="entry name" value="SECRETED PROTEIN-RELATED"/>
    <property type="match status" value="1"/>
</dbReference>
<evidence type="ECO:0000313" key="2">
    <source>
        <dbReference type="Proteomes" id="UP001063166"/>
    </source>
</evidence>
<reference evidence="1" key="1">
    <citation type="submission" date="2022-07" db="EMBL/GenBank/DDBJ databases">
        <title>The genome of Lyophyllum shimeji provides insight into the initial evolution of ectomycorrhizal fungal genome.</title>
        <authorList>
            <person name="Kobayashi Y."/>
            <person name="Shibata T."/>
            <person name="Hirakawa H."/>
            <person name="Shigenobu S."/>
            <person name="Nishiyama T."/>
            <person name="Yamada A."/>
            <person name="Hasebe M."/>
            <person name="Kawaguchi M."/>
        </authorList>
    </citation>
    <scope>NUCLEOTIDE SEQUENCE</scope>
    <source>
        <strain evidence="1">AT787</strain>
    </source>
</reference>
<name>A0A9P3PS91_LYOSH</name>
<dbReference type="InterPro" id="IPR037293">
    <property type="entry name" value="Gal_Oxidase_central_sf"/>
</dbReference>
<keyword evidence="2" id="KW-1185">Reference proteome</keyword>
<protein>
    <submittedName>
        <fullName evidence="1">Copper radical oxidase variant A</fullName>
    </submittedName>
</protein>
<comment type="caution">
    <text evidence="1">The sequence shown here is derived from an EMBL/GenBank/DDBJ whole genome shotgun (WGS) entry which is preliminary data.</text>
</comment>
<dbReference type="EMBL" id="BRPK01000009">
    <property type="protein sequence ID" value="GLB40791.1"/>
    <property type="molecule type" value="Genomic_DNA"/>
</dbReference>
<accession>A0A9P3PS91</accession>
<proteinExistence type="predicted"/>
<dbReference type="AlphaFoldDB" id="A0A9P3PS91"/>
<evidence type="ECO:0000313" key="1">
    <source>
        <dbReference type="EMBL" id="GLB40791.1"/>
    </source>
</evidence>
<organism evidence="1 2">
    <name type="scientific">Lyophyllum shimeji</name>
    <name type="common">Hon-shimeji</name>
    <name type="synonym">Tricholoma shimeji</name>
    <dbReference type="NCBI Taxonomy" id="47721"/>
    <lineage>
        <taxon>Eukaryota</taxon>
        <taxon>Fungi</taxon>
        <taxon>Dikarya</taxon>
        <taxon>Basidiomycota</taxon>
        <taxon>Agaricomycotina</taxon>
        <taxon>Agaricomycetes</taxon>
        <taxon>Agaricomycetidae</taxon>
        <taxon>Agaricales</taxon>
        <taxon>Tricholomatineae</taxon>
        <taxon>Lyophyllaceae</taxon>
        <taxon>Lyophyllum</taxon>
    </lineage>
</organism>
<sequence>MFGRKHAPGARKGWREFDVQTMHEVVLAELHEEFATVVTTEETVASSLIDVPGGNNEKVYILDNAEGNPATVSGHPAWGSVWDIKTKQATVMDVKTNTFCSSGMHLPNGSYVTFGGNGAVGRGGVAGSTGVWDAEYQDFDGAKSIRVLNPCTSSDNFASAQCT</sequence>
<dbReference type="Gene3D" id="2.130.10.80">
    <property type="entry name" value="Galactose oxidase/kelch, beta-propeller"/>
    <property type="match status" value="1"/>
</dbReference>
<gene>
    <name evidence="1" type="ORF">LshimejAT787_0900060</name>
</gene>
<dbReference type="PANTHER" id="PTHR32208:SF21">
    <property type="entry name" value="LOW QUALITY PROTEIN: ALDEHYDE OXIDASE GLOX-LIKE"/>
    <property type="match status" value="1"/>
</dbReference>
<dbReference type="Proteomes" id="UP001063166">
    <property type="component" value="Unassembled WGS sequence"/>
</dbReference>